<evidence type="ECO:0000313" key="2">
    <source>
        <dbReference type="Proteomes" id="UP000271974"/>
    </source>
</evidence>
<dbReference type="EMBL" id="RQTK01001052">
    <property type="protein sequence ID" value="RUS72567.1"/>
    <property type="molecule type" value="Genomic_DNA"/>
</dbReference>
<feature type="non-terminal residue" evidence="1">
    <location>
        <position position="1"/>
    </location>
</feature>
<proteinExistence type="predicted"/>
<comment type="caution">
    <text evidence="1">The sequence shown here is derived from an EMBL/GenBank/DDBJ whole genome shotgun (WGS) entry which is preliminary data.</text>
</comment>
<reference evidence="1 2" key="1">
    <citation type="submission" date="2019-01" db="EMBL/GenBank/DDBJ databases">
        <title>A draft genome assembly of the solar-powered sea slug Elysia chlorotica.</title>
        <authorList>
            <person name="Cai H."/>
            <person name="Li Q."/>
            <person name="Fang X."/>
            <person name="Li J."/>
            <person name="Curtis N.E."/>
            <person name="Altenburger A."/>
            <person name="Shibata T."/>
            <person name="Feng M."/>
            <person name="Maeda T."/>
            <person name="Schwartz J.A."/>
            <person name="Shigenobu S."/>
            <person name="Lundholm N."/>
            <person name="Nishiyama T."/>
            <person name="Yang H."/>
            <person name="Hasebe M."/>
            <person name="Li S."/>
            <person name="Pierce S.K."/>
            <person name="Wang J."/>
        </authorList>
    </citation>
    <scope>NUCLEOTIDE SEQUENCE [LARGE SCALE GENOMIC DNA]</scope>
    <source>
        <strain evidence="1">EC2010</strain>
        <tissue evidence="1">Whole organism of an adult</tissue>
    </source>
</reference>
<name>A0A3S0Z7N4_ELYCH</name>
<organism evidence="1 2">
    <name type="scientific">Elysia chlorotica</name>
    <name type="common">Eastern emerald elysia</name>
    <name type="synonym">Sea slug</name>
    <dbReference type="NCBI Taxonomy" id="188477"/>
    <lineage>
        <taxon>Eukaryota</taxon>
        <taxon>Metazoa</taxon>
        <taxon>Spiralia</taxon>
        <taxon>Lophotrochozoa</taxon>
        <taxon>Mollusca</taxon>
        <taxon>Gastropoda</taxon>
        <taxon>Heterobranchia</taxon>
        <taxon>Euthyneura</taxon>
        <taxon>Panpulmonata</taxon>
        <taxon>Sacoglossa</taxon>
        <taxon>Placobranchoidea</taxon>
        <taxon>Plakobranchidae</taxon>
        <taxon>Elysia</taxon>
    </lineage>
</organism>
<feature type="non-terminal residue" evidence="1">
    <location>
        <position position="93"/>
    </location>
</feature>
<keyword evidence="2" id="KW-1185">Reference proteome</keyword>
<evidence type="ECO:0000313" key="1">
    <source>
        <dbReference type="EMBL" id="RUS72567.1"/>
    </source>
</evidence>
<gene>
    <name evidence="1" type="ORF">EGW08_019672</name>
</gene>
<sequence length="93" mass="10874">KKTKITSDITSGYVHPHDAVRHCKSLIDWHSMGNTITSIKNHTSRSSYILQTKHSLHGDEHGWYIECFKENFCSLFSVPLWVERGFCKEHRML</sequence>
<protein>
    <submittedName>
        <fullName evidence="1">Uncharacterized protein</fullName>
    </submittedName>
</protein>
<dbReference type="AlphaFoldDB" id="A0A3S0Z7N4"/>
<dbReference type="Proteomes" id="UP000271974">
    <property type="component" value="Unassembled WGS sequence"/>
</dbReference>
<accession>A0A3S0Z7N4</accession>